<proteinExistence type="predicted"/>
<dbReference type="InterPro" id="IPR050312">
    <property type="entry name" value="IolE/XylAMocC-like"/>
</dbReference>
<dbReference type="PANTHER" id="PTHR12110:SF21">
    <property type="entry name" value="XYLOSE ISOMERASE-LIKE TIM BARREL DOMAIN-CONTAINING PROTEIN"/>
    <property type="match status" value="1"/>
</dbReference>
<feature type="domain" description="Xylose isomerase-like TIM barrel" evidence="1">
    <location>
        <begin position="20"/>
        <end position="261"/>
    </location>
</feature>
<dbReference type="AlphaFoldDB" id="A0A917H0Y9"/>
<keyword evidence="2" id="KW-0413">Isomerase</keyword>
<protein>
    <submittedName>
        <fullName evidence="2">Sugar phosphate isomerase</fullName>
    </submittedName>
</protein>
<name>A0A917H0Y9_9BACL</name>
<comment type="caution">
    <text evidence="2">The sequence shown here is derived from an EMBL/GenBank/DDBJ whole genome shotgun (WGS) entry which is preliminary data.</text>
</comment>
<organism evidence="2 3">
    <name type="scientific">Paenibacillus radicis</name>
    <name type="common">ex Gao et al. 2016</name>
    <dbReference type="NCBI Taxonomy" id="1737354"/>
    <lineage>
        <taxon>Bacteria</taxon>
        <taxon>Bacillati</taxon>
        <taxon>Bacillota</taxon>
        <taxon>Bacilli</taxon>
        <taxon>Bacillales</taxon>
        <taxon>Paenibacillaceae</taxon>
        <taxon>Paenibacillus</taxon>
    </lineage>
</organism>
<reference evidence="2 3" key="1">
    <citation type="journal article" date="2014" name="Int. J. Syst. Evol. Microbiol.">
        <title>Complete genome sequence of Corynebacterium casei LMG S-19264T (=DSM 44701T), isolated from a smear-ripened cheese.</title>
        <authorList>
            <consortium name="US DOE Joint Genome Institute (JGI-PGF)"/>
            <person name="Walter F."/>
            <person name="Albersmeier A."/>
            <person name="Kalinowski J."/>
            <person name="Ruckert C."/>
        </authorList>
    </citation>
    <scope>NUCLEOTIDE SEQUENCE [LARGE SCALE GENOMIC DNA]</scope>
    <source>
        <strain evidence="2 3">CGMCC 1.15286</strain>
    </source>
</reference>
<evidence type="ECO:0000313" key="2">
    <source>
        <dbReference type="EMBL" id="GGG64455.1"/>
    </source>
</evidence>
<dbReference type="InterPro" id="IPR036237">
    <property type="entry name" value="Xyl_isomerase-like_sf"/>
</dbReference>
<keyword evidence="3" id="KW-1185">Reference proteome</keyword>
<dbReference type="Pfam" id="PF01261">
    <property type="entry name" value="AP_endonuc_2"/>
    <property type="match status" value="1"/>
</dbReference>
<dbReference type="Proteomes" id="UP000600247">
    <property type="component" value="Unassembled WGS sequence"/>
</dbReference>
<dbReference type="Gene3D" id="3.20.20.150">
    <property type="entry name" value="Divalent-metal-dependent TIM barrel enzymes"/>
    <property type="match status" value="1"/>
</dbReference>
<dbReference type="PANTHER" id="PTHR12110">
    <property type="entry name" value="HYDROXYPYRUVATE ISOMERASE"/>
    <property type="match status" value="1"/>
</dbReference>
<accession>A0A917H0Y9</accession>
<dbReference type="EMBL" id="BMHY01000003">
    <property type="protein sequence ID" value="GGG64455.1"/>
    <property type="molecule type" value="Genomic_DNA"/>
</dbReference>
<dbReference type="SUPFAM" id="SSF51658">
    <property type="entry name" value="Xylose isomerase-like"/>
    <property type="match status" value="1"/>
</dbReference>
<evidence type="ECO:0000313" key="3">
    <source>
        <dbReference type="Proteomes" id="UP000600247"/>
    </source>
</evidence>
<sequence length="281" mass="30488">MLKGLTRAGLCDVGDDKRLLELASKYGFQAVELDAEGLIKSEGLDGARGLLQEHGITLGAIDLGLDWRNSEEDFQAGLEQLGRRAKAAALLGGDTCTTYILPSTDNSPAVLAVQAVNRLRQCADIIGEHGLKLALEFVGPHHWRTAFRYPFIHTMEDTLALAAAIGRPNVGLLMDSYHWYTNGLTTGDLEKLTADQIVYVHLNDAKPLPVEQVIDHERLYPGEGVIDLSGFLSSLQKIGYTGIVAQEVLMPQDADAPATTEAAFERSKAGFDRAFATLQNV</sequence>
<evidence type="ECO:0000259" key="1">
    <source>
        <dbReference type="Pfam" id="PF01261"/>
    </source>
</evidence>
<dbReference type="InterPro" id="IPR013022">
    <property type="entry name" value="Xyl_isomerase-like_TIM-brl"/>
</dbReference>
<dbReference type="GO" id="GO:0016853">
    <property type="term" value="F:isomerase activity"/>
    <property type="evidence" value="ECO:0007669"/>
    <property type="project" value="UniProtKB-KW"/>
</dbReference>
<dbReference type="RefSeq" id="WP_188888632.1">
    <property type="nucleotide sequence ID" value="NZ_BMHY01000003.1"/>
</dbReference>
<gene>
    <name evidence="2" type="ORF">GCM10010918_18160</name>
</gene>